<protein>
    <submittedName>
        <fullName evidence="2">ABC transporter permease</fullName>
    </submittedName>
</protein>
<dbReference type="RefSeq" id="WP_322413280.1">
    <property type="nucleotide sequence ID" value="NZ_WNVG01001042.1"/>
</dbReference>
<dbReference type="Proteomes" id="UP001289066">
    <property type="component" value="Unassembled WGS sequence"/>
</dbReference>
<sequence>NSNTDEVYNVMKDRFKEDYGIEVLNPMGFNNTYAMAVTKETADKYNLKTVSDLAKISSELVAGPTIEFANREDGLLGINKAYNMGFKTVKPIDGGLRYTALNSNETQVIDAFTTDGLIEQFKLTVLEDDKNFFPPYYAVPIINEKTLEKFPELR</sequence>
<comment type="caution">
    <text evidence="2">The sequence shown here is derived from an EMBL/GenBank/DDBJ whole genome shotgun (WGS) entry which is preliminary data.</text>
</comment>
<dbReference type="InterPro" id="IPR007210">
    <property type="entry name" value="ABC_Gly_betaine_transp_sub-bd"/>
</dbReference>
<evidence type="ECO:0000259" key="1">
    <source>
        <dbReference type="Pfam" id="PF04069"/>
    </source>
</evidence>
<feature type="non-terminal residue" evidence="2">
    <location>
        <position position="154"/>
    </location>
</feature>
<organism evidence="2 3">
    <name type="scientific">Clostridium perfringens</name>
    <dbReference type="NCBI Taxonomy" id="1502"/>
    <lineage>
        <taxon>Bacteria</taxon>
        <taxon>Bacillati</taxon>
        <taxon>Bacillota</taxon>
        <taxon>Clostridia</taxon>
        <taxon>Eubacteriales</taxon>
        <taxon>Clostridiaceae</taxon>
        <taxon>Clostridium</taxon>
    </lineage>
</organism>
<evidence type="ECO:0000313" key="2">
    <source>
        <dbReference type="EMBL" id="MDZ5034901.1"/>
    </source>
</evidence>
<dbReference type="GO" id="GO:0043190">
    <property type="term" value="C:ATP-binding cassette (ABC) transporter complex"/>
    <property type="evidence" value="ECO:0007669"/>
    <property type="project" value="InterPro"/>
</dbReference>
<dbReference type="AlphaFoldDB" id="A0AAW9IXJ7"/>
<dbReference type="GO" id="GO:0022857">
    <property type="term" value="F:transmembrane transporter activity"/>
    <property type="evidence" value="ECO:0007669"/>
    <property type="project" value="InterPro"/>
</dbReference>
<accession>A0AAW9IXJ7</accession>
<evidence type="ECO:0000313" key="3">
    <source>
        <dbReference type="Proteomes" id="UP001289066"/>
    </source>
</evidence>
<proteinExistence type="predicted"/>
<feature type="non-terminal residue" evidence="2">
    <location>
        <position position="1"/>
    </location>
</feature>
<gene>
    <name evidence="2" type="ORF">GNF81_19620</name>
</gene>
<dbReference type="Pfam" id="PF04069">
    <property type="entry name" value="OpuAC"/>
    <property type="match status" value="1"/>
</dbReference>
<dbReference type="Gene3D" id="3.40.190.120">
    <property type="entry name" value="Osmoprotection protein (prox), domain 2"/>
    <property type="match status" value="1"/>
</dbReference>
<feature type="domain" description="ABC-type glycine betaine transport system substrate-binding" evidence="1">
    <location>
        <begin position="4"/>
        <end position="153"/>
    </location>
</feature>
<dbReference type="EMBL" id="WNVG01001042">
    <property type="protein sequence ID" value="MDZ5034901.1"/>
    <property type="molecule type" value="Genomic_DNA"/>
</dbReference>
<dbReference type="SUPFAM" id="SSF53850">
    <property type="entry name" value="Periplasmic binding protein-like II"/>
    <property type="match status" value="1"/>
</dbReference>
<name>A0AAW9IXJ7_CLOPF</name>
<reference evidence="2" key="1">
    <citation type="submission" date="2019-11" db="EMBL/GenBank/DDBJ databases">
        <title>Characterization of Clostridium perfringens isolates from swine manure treated agricultural soils.</title>
        <authorList>
            <person name="Wushke S.T."/>
        </authorList>
    </citation>
    <scope>NUCLEOTIDE SEQUENCE</scope>
    <source>
        <strain evidence="2">X15</strain>
    </source>
</reference>